<dbReference type="InterPro" id="IPR041588">
    <property type="entry name" value="Integrase_H2C2"/>
</dbReference>
<dbReference type="Gene3D" id="1.10.340.70">
    <property type="match status" value="1"/>
</dbReference>
<keyword evidence="5" id="KW-1185">Reference proteome</keyword>
<protein>
    <recommendedName>
        <fullName evidence="1">RNA-directed DNA polymerase</fullName>
        <ecNumber evidence="1">2.7.7.49</ecNumber>
    </recommendedName>
</protein>
<name>A0A4Y2VJ45_ARAVE</name>
<dbReference type="EMBL" id="BGPR01047328">
    <property type="protein sequence ID" value="GBO24334.1"/>
    <property type="molecule type" value="Genomic_DNA"/>
</dbReference>
<feature type="region of interest" description="Disordered" evidence="2">
    <location>
        <begin position="30"/>
        <end position="92"/>
    </location>
</feature>
<dbReference type="FunFam" id="1.10.340.70:FF:000003">
    <property type="entry name" value="Protein CBG25708"/>
    <property type="match status" value="1"/>
</dbReference>
<feature type="compositionally biased region" description="Basic residues" evidence="2">
    <location>
        <begin position="53"/>
        <end position="84"/>
    </location>
</feature>
<evidence type="ECO:0000256" key="2">
    <source>
        <dbReference type="SAM" id="MobiDB-lite"/>
    </source>
</evidence>
<dbReference type="Proteomes" id="UP000499080">
    <property type="component" value="Unassembled WGS sequence"/>
</dbReference>
<sequence length="244" mass="27640">MPLKRPTPFAPILDELIDVCDCLPPGAHTSLRKISGSSGRQKLTPPGISPGDKRKRKRSGSSSRPKHVPKKRKSSAARKKRSTKKASAETPETNISLPPEVLFLEELHNPPVKVDEISQATLRDPVLSRVLNWVLKVWPESAKECRIFYLKRHELSVHKNCLLWGNRVVIPEILRGRVLDELHISHSGIEKMKSLACCYVWWPKIEEDIGNHVGLCEPCHRTRHAPSRAPIHLRYYKAMVKGTC</sequence>
<comment type="caution">
    <text evidence="4">The sequence shown here is derived from an EMBL/GenBank/DDBJ whole genome shotgun (WGS) entry which is preliminary data.</text>
</comment>
<dbReference type="PANTHER" id="PTHR37984">
    <property type="entry name" value="PROTEIN CBG26694"/>
    <property type="match status" value="1"/>
</dbReference>
<proteinExistence type="predicted"/>
<dbReference type="Pfam" id="PF17921">
    <property type="entry name" value="Integrase_H2C2"/>
    <property type="match status" value="1"/>
</dbReference>
<organism evidence="4 5">
    <name type="scientific">Araneus ventricosus</name>
    <name type="common">Orbweaver spider</name>
    <name type="synonym">Epeira ventricosa</name>
    <dbReference type="NCBI Taxonomy" id="182803"/>
    <lineage>
        <taxon>Eukaryota</taxon>
        <taxon>Metazoa</taxon>
        <taxon>Ecdysozoa</taxon>
        <taxon>Arthropoda</taxon>
        <taxon>Chelicerata</taxon>
        <taxon>Arachnida</taxon>
        <taxon>Araneae</taxon>
        <taxon>Araneomorphae</taxon>
        <taxon>Entelegynae</taxon>
        <taxon>Araneoidea</taxon>
        <taxon>Araneidae</taxon>
        <taxon>Araneus</taxon>
    </lineage>
</organism>
<gene>
    <name evidence="4" type="ORF">AVEN_8188_1</name>
</gene>
<reference evidence="4 5" key="1">
    <citation type="journal article" date="2019" name="Sci. Rep.">
        <title>Orb-weaving spider Araneus ventricosus genome elucidates the spidroin gene catalogue.</title>
        <authorList>
            <person name="Kono N."/>
            <person name="Nakamura H."/>
            <person name="Ohtoshi R."/>
            <person name="Moran D.A.P."/>
            <person name="Shinohara A."/>
            <person name="Yoshida Y."/>
            <person name="Fujiwara M."/>
            <person name="Mori M."/>
            <person name="Tomita M."/>
            <person name="Arakawa K."/>
        </authorList>
    </citation>
    <scope>NUCLEOTIDE SEQUENCE [LARGE SCALE GENOMIC DNA]</scope>
</reference>
<evidence type="ECO:0000313" key="5">
    <source>
        <dbReference type="Proteomes" id="UP000499080"/>
    </source>
</evidence>
<dbReference type="EC" id="2.7.7.49" evidence="1"/>
<dbReference type="AlphaFoldDB" id="A0A4Y2VJ45"/>
<evidence type="ECO:0000259" key="3">
    <source>
        <dbReference type="Pfam" id="PF17921"/>
    </source>
</evidence>
<feature type="domain" description="Integrase zinc-binding" evidence="3">
    <location>
        <begin position="170"/>
        <end position="224"/>
    </location>
</feature>
<dbReference type="OrthoDB" id="6415283at2759"/>
<dbReference type="InterPro" id="IPR050951">
    <property type="entry name" value="Retrovirus_Pol_polyprotein"/>
</dbReference>
<dbReference type="PANTHER" id="PTHR37984:SF12">
    <property type="entry name" value="RIBONUCLEASE H"/>
    <property type="match status" value="1"/>
</dbReference>
<accession>A0A4Y2VJ45</accession>
<dbReference type="GO" id="GO:0003964">
    <property type="term" value="F:RNA-directed DNA polymerase activity"/>
    <property type="evidence" value="ECO:0007669"/>
    <property type="project" value="UniProtKB-EC"/>
</dbReference>
<evidence type="ECO:0000256" key="1">
    <source>
        <dbReference type="ARBA" id="ARBA00012493"/>
    </source>
</evidence>
<evidence type="ECO:0000313" key="4">
    <source>
        <dbReference type="EMBL" id="GBO24334.1"/>
    </source>
</evidence>